<name>A0A8S1CS94_9INSE</name>
<protein>
    <submittedName>
        <fullName evidence="2">Uncharacterized protein</fullName>
    </submittedName>
</protein>
<evidence type="ECO:0000313" key="2">
    <source>
        <dbReference type="EMBL" id="CAB3370745.1"/>
    </source>
</evidence>
<reference evidence="2 3" key="1">
    <citation type="submission" date="2020-04" db="EMBL/GenBank/DDBJ databases">
        <authorList>
            <person name="Alioto T."/>
            <person name="Alioto T."/>
            <person name="Gomez Garrido J."/>
        </authorList>
    </citation>
    <scope>NUCLEOTIDE SEQUENCE [LARGE SCALE GENOMIC DNA]</scope>
</reference>
<gene>
    <name evidence="2" type="ORF">CLODIP_2_CD04448</name>
</gene>
<feature type="region of interest" description="Disordered" evidence="1">
    <location>
        <begin position="50"/>
        <end position="71"/>
    </location>
</feature>
<dbReference type="Proteomes" id="UP000494165">
    <property type="component" value="Unassembled WGS sequence"/>
</dbReference>
<organism evidence="2 3">
    <name type="scientific">Cloeon dipterum</name>
    <dbReference type="NCBI Taxonomy" id="197152"/>
    <lineage>
        <taxon>Eukaryota</taxon>
        <taxon>Metazoa</taxon>
        <taxon>Ecdysozoa</taxon>
        <taxon>Arthropoda</taxon>
        <taxon>Hexapoda</taxon>
        <taxon>Insecta</taxon>
        <taxon>Pterygota</taxon>
        <taxon>Palaeoptera</taxon>
        <taxon>Ephemeroptera</taxon>
        <taxon>Pisciforma</taxon>
        <taxon>Baetidae</taxon>
        <taxon>Cloeon</taxon>
    </lineage>
</organism>
<sequence>MISTFISLRAQLVRVKKTLLWCHTDDTTFSVVAWRRASACFSDSHHELSEAECHPASPGTPPSKQTSSLCL</sequence>
<keyword evidence="3" id="KW-1185">Reference proteome</keyword>
<evidence type="ECO:0000256" key="1">
    <source>
        <dbReference type="SAM" id="MobiDB-lite"/>
    </source>
</evidence>
<feature type="compositionally biased region" description="Polar residues" evidence="1">
    <location>
        <begin position="62"/>
        <end position="71"/>
    </location>
</feature>
<evidence type="ECO:0000313" key="3">
    <source>
        <dbReference type="Proteomes" id="UP000494165"/>
    </source>
</evidence>
<dbReference type="EMBL" id="CADEPI010000054">
    <property type="protein sequence ID" value="CAB3370745.1"/>
    <property type="molecule type" value="Genomic_DNA"/>
</dbReference>
<proteinExistence type="predicted"/>
<dbReference type="AlphaFoldDB" id="A0A8S1CS94"/>
<comment type="caution">
    <text evidence="2">The sequence shown here is derived from an EMBL/GenBank/DDBJ whole genome shotgun (WGS) entry which is preliminary data.</text>
</comment>
<accession>A0A8S1CS94</accession>